<keyword evidence="1" id="KW-0472">Membrane</keyword>
<reference evidence="2" key="1">
    <citation type="submission" date="2024-06" db="EMBL/GenBank/DDBJ databases">
        <authorList>
            <person name="Lu L."/>
            <person name="Wei N."/>
            <person name="Zhang R."/>
        </authorList>
    </citation>
    <scope>NUCLEOTIDE SEQUENCE</scope>
</reference>
<proteinExistence type="predicted"/>
<organism evidence="2">
    <name type="scientific">Dinoroseobacter phage vB_DshS_R26L</name>
    <dbReference type="NCBI Taxonomy" id="3161158"/>
    <lineage>
        <taxon>Viruses</taxon>
        <taxon>Duplodnaviria</taxon>
        <taxon>Heunggongvirae</taxon>
        <taxon>Uroviricota</taxon>
        <taxon>Caudoviricetes</taxon>
        <taxon>Nanhaivirus</taxon>
    </lineage>
</organism>
<gene>
    <name evidence="2" type="ORF">vBDshSR26L_37</name>
</gene>
<keyword evidence="1" id="KW-0812">Transmembrane</keyword>
<feature type="transmembrane region" description="Helical" evidence="1">
    <location>
        <begin position="43"/>
        <end position="65"/>
    </location>
</feature>
<accession>A0AAU7VGB4</accession>
<protein>
    <submittedName>
        <fullName evidence="2">Uncharacterized protein</fullName>
    </submittedName>
</protein>
<evidence type="ECO:0000256" key="1">
    <source>
        <dbReference type="SAM" id="Phobius"/>
    </source>
</evidence>
<dbReference type="EMBL" id="PP882867">
    <property type="protein sequence ID" value="XBW75352.1"/>
    <property type="molecule type" value="Genomic_DNA"/>
</dbReference>
<name>A0AAU7VGB4_9CAUD</name>
<keyword evidence="1" id="KW-1133">Transmembrane helix</keyword>
<sequence length="67" mass="7284">MSDVLQFPQQRASKAASAFPPLLTQNEIDAQALPQKRRSLAGFLWVSIKTVLMILGILVVLGFLMGG</sequence>
<evidence type="ECO:0000313" key="2">
    <source>
        <dbReference type="EMBL" id="XBW75352.1"/>
    </source>
</evidence>